<sequence>MHSSGNSQVDLHISIDIDVKPIAFAMLYSLLAMKEVTAEEFEEAIKRMQEL</sequence>
<proteinExistence type="predicted"/>
<dbReference type="STRING" id="1385510.GCA_000425205_00385"/>
<evidence type="ECO:0000313" key="1">
    <source>
        <dbReference type="EMBL" id="KGX93715.1"/>
    </source>
</evidence>
<accession>A0A0A5GRB8</accession>
<protein>
    <submittedName>
        <fullName evidence="1">Uncharacterized protein</fullName>
    </submittedName>
</protein>
<dbReference type="AlphaFoldDB" id="A0A0A5GRB8"/>
<organism evidence="1 2">
    <name type="scientific">Pontibacillus halophilus JSM 076056 = DSM 19796</name>
    <dbReference type="NCBI Taxonomy" id="1385510"/>
    <lineage>
        <taxon>Bacteria</taxon>
        <taxon>Bacillati</taxon>
        <taxon>Bacillota</taxon>
        <taxon>Bacilli</taxon>
        <taxon>Bacillales</taxon>
        <taxon>Bacillaceae</taxon>
        <taxon>Pontibacillus</taxon>
    </lineage>
</organism>
<gene>
    <name evidence="1" type="ORF">N781_00465</name>
</gene>
<dbReference type="EMBL" id="AVPE01000001">
    <property type="protein sequence ID" value="KGX93715.1"/>
    <property type="molecule type" value="Genomic_DNA"/>
</dbReference>
<comment type="caution">
    <text evidence="1">The sequence shown here is derived from an EMBL/GenBank/DDBJ whole genome shotgun (WGS) entry which is preliminary data.</text>
</comment>
<keyword evidence="2" id="KW-1185">Reference proteome</keyword>
<name>A0A0A5GRB8_9BACI</name>
<dbReference type="Proteomes" id="UP000030528">
    <property type="component" value="Unassembled WGS sequence"/>
</dbReference>
<reference evidence="1 2" key="1">
    <citation type="submission" date="2013-08" db="EMBL/GenBank/DDBJ databases">
        <authorList>
            <person name="Huang J."/>
            <person name="Wang G."/>
        </authorList>
    </citation>
    <scope>NUCLEOTIDE SEQUENCE [LARGE SCALE GENOMIC DNA]</scope>
    <source>
        <strain evidence="1 2">JSM 076056</strain>
    </source>
</reference>
<evidence type="ECO:0000313" key="2">
    <source>
        <dbReference type="Proteomes" id="UP000030528"/>
    </source>
</evidence>